<evidence type="ECO:0000313" key="5">
    <source>
        <dbReference type="EMBL" id="OWY92375.1"/>
    </source>
</evidence>
<dbReference type="OrthoDB" id="421038at2759"/>
<keyword evidence="1" id="KW-0732">Signal</keyword>
<evidence type="ECO:0000313" key="6">
    <source>
        <dbReference type="Proteomes" id="UP000198211"/>
    </source>
</evidence>
<evidence type="ECO:0000256" key="3">
    <source>
        <dbReference type="ARBA" id="ARBA00023180"/>
    </source>
</evidence>
<feature type="region of interest" description="Disordered" evidence="4">
    <location>
        <begin position="46"/>
        <end position="88"/>
    </location>
</feature>
<dbReference type="STRING" id="4795.A0A225UH68"/>
<dbReference type="InterPro" id="IPR004886">
    <property type="entry name" value="Glucanosyltransferase"/>
</dbReference>
<dbReference type="PANTHER" id="PTHR31468">
    <property type="entry name" value="1,3-BETA-GLUCANOSYLTRANSFERASE GAS1"/>
    <property type="match status" value="1"/>
</dbReference>
<dbReference type="GO" id="GO:0005886">
    <property type="term" value="C:plasma membrane"/>
    <property type="evidence" value="ECO:0007669"/>
    <property type="project" value="TreeGrafter"/>
</dbReference>
<feature type="compositionally biased region" description="Polar residues" evidence="4">
    <location>
        <begin position="8"/>
        <end position="26"/>
    </location>
</feature>
<feature type="compositionally biased region" description="Polar residues" evidence="4">
    <location>
        <begin position="70"/>
        <end position="80"/>
    </location>
</feature>
<keyword evidence="3" id="KW-0325">Glycoprotein</keyword>
<dbReference type="GO" id="GO:0034411">
    <property type="term" value="P:cell wall (1-&gt;3)-beta-D-glucan biosynthetic process"/>
    <property type="evidence" value="ECO:0007669"/>
    <property type="project" value="TreeGrafter"/>
</dbReference>
<feature type="region of interest" description="Disordered" evidence="4">
    <location>
        <begin position="1"/>
        <end position="29"/>
    </location>
</feature>
<dbReference type="PANTHER" id="PTHR31468:SF2">
    <property type="entry name" value="1,3-BETA-GLUCANOSYLTRANSFERASE GAS1"/>
    <property type="match status" value="1"/>
</dbReference>
<name>A0A225UH68_9STRA</name>
<accession>A0A225UH68</accession>
<feature type="non-terminal residue" evidence="5">
    <location>
        <position position="1"/>
    </location>
</feature>
<evidence type="ECO:0000256" key="4">
    <source>
        <dbReference type="SAM" id="MobiDB-lite"/>
    </source>
</evidence>
<dbReference type="AlphaFoldDB" id="A0A225UH68"/>
<sequence>STVEHDSYTPTRDTILSCPKNISSELPPTPKVPILQCTTTQPVCNGKKANSYEHLSPSTAVGEKRKPTNSEDAANTAISDTTTGSSSGASATASVAALVLSVATVAATALSIF</sequence>
<dbReference type="GO" id="GO:0042124">
    <property type="term" value="F:1,3-beta-glucanosyltransferase activity"/>
    <property type="evidence" value="ECO:0007669"/>
    <property type="project" value="TreeGrafter"/>
</dbReference>
<keyword evidence="6" id="KW-1185">Reference proteome</keyword>
<dbReference type="EMBL" id="NBNE01018211">
    <property type="protein sequence ID" value="OWY92375.1"/>
    <property type="molecule type" value="Genomic_DNA"/>
</dbReference>
<evidence type="ECO:0000256" key="1">
    <source>
        <dbReference type="ARBA" id="ARBA00022729"/>
    </source>
</evidence>
<organism evidence="5 6">
    <name type="scientific">Phytophthora megakarya</name>
    <dbReference type="NCBI Taxonomy" id="4795"/>
    <lineage>
        <taxon>Eukaryota</taxon>
        <taxon>Sar</taxon>
        <taxon>Stramenopiles</taxon>
        <taxon>Oomycota</taxon>
        <taxon>Peronosporomycetes</taxon>
        <taxon>Peronosporales</taxon>
        <taxon>Peronosporaceae</taxon>
        <taxon>Phytophthora</taxon>
    </lineage>
</organism>
<protein>
    <submittedName>
        <fullName evidence="5">1,3-beta-glucanosyltransferase</fullName>
    </submittedName>
</protein>
<reference evidence="6" key="1">
    <citation type="submission" date="2017-03" db="EMBL/GenBank/DDBJ databases">
        <title>Phytopthora megakarya and P. palmivora, two closely related causual agents of cacao black pod achieved similar genome size and gene model numbers by different mechanisms.</title>
        <authorList>
            <person name="Ali S."/>
            <person name="Shao J."/>
            <person name="Larry D.J."/>
            <person name="Kronmiller B."/>
            <person name="Shen D."/>
            <person name="Strem M.D."/>
            <person name="Melnick R.L."/>
            <person name="Guiltinan M.J."/>
            <person name="Tyler B.M."/>
            <person name="Meinhardt L.W."/>
            <person name="Bailey B.A."/>
        </authorList>
    </citation>
    <scope>NUCLEOTIDE SEQUENCE [LARGE SCALE GENOMIC DNA]</scope>
    <source>
        <strain evidence="6">zdho120</strain>
    </source>
</reference>
<comment type="caution">
    <text evidence="5">The sequence shown here is derived from an EMBL/GenBank/DDBJ whole genome shotgun (WGS) entry which is preliminary data.</text>
</comment>
<gene>
    <name evidence="5" type="ORF">PHMEG_00038655</name>
</gene>
<keyword evidence="5" id="KW-0808">Transferase</keyword>
<dbReference type="Proteomes" id="UP000198211">
    <property type="component" value="Unassembled WGS sequence"/>
</dbReference>
<proteinExistence type="predicted"/>
<evidence type="ECO:0000256" key="2">
    <source>
        <dbReference type="ARBA" id="ARBA00023157"/>
    </source>
</evidence>
<keyword evidence="2" id="KW-1015">Disulfide bond</keyword>